<protein>
    <submittedName>
        <fullName evidence="9">Reverse transcriptase</fullName>
    </submittedName>
</protein>
<dbReference type="Gene3D" id="3.10.10.10">
    <property type="entry name" value="HIV Type 1 Reverse Transcriptase, subunit A, domain 1"/>
    <property type="match status" value="1"/>
</dbReference>
<dbReference type="SUPFAM" id="SSF53098">
    <property type="entry name" value="Ribonuclease H-like"/>
    <property type="match status" value="1"/>
</dbReference>
<keyword evidence="2" id="KW-0548">Nucleotidyltransferase</keyword>
<dbReference type="GO" id="GO:0003676">
    <property type="term" value="F:nucleic acid binding"/>
    <property type="evidence" value="ECO:0007669"/>
    <property type="project" value="InterPro"/>
</dbReference>
<dbReference type="Gene3D" id="3.30.420.10">
    <property type="entry name" value="Ribonuclease H-like superfamily/Ribonuclease H"/>
    <property type="match status" value="1"/>
</dbReference>
<keyword evidence="6 9" id="KW-0695">RNA-directed DNA polymerase</keyword>
<keyword evidence="10" id="KW-1185">Reference proteome</keyword>
<evidence type="ECO:0000259" key="8">
    <source>
        <dbReference type="PROSITE" id="PS50879"/>
    </source>
</evidence>
<dbReference type="InterPro" id="IPR050951">
    <property type="entry name" value="Retrovirus_Pol_polyprotein"/>
</dbReference>
<dbReference type="Proteomes" id="UP000735302">
    <property type="component" value="Unassembled WGS sequence"/>
</dbReference>
<evidence type="ECO:0000256" key="4">
    <source>
        <dbReference type="ARBA" id="ARBA00022759"/>
    </source>
</evidence>
<dbReference type="InterPro" id="IPR043128">
    <property type="entry name" value="Rev_trsase/Diguanyl_cyclase"/>
</dbReference>
<dbReference type="Gene3D" id="3.10.20.370">
    <property type="match status" value="1"/>
</dbReference>
<dbReference type="SUPFAM" id="SSF56672">
    <property type="entry name" value="DNA/RNA polymerases"/>
    <property type="match status" value="1"/>
</dbReference>
<evidence type="ECO:0000256" key="5">
    <source>
        <dbReference type="ARBA" id="ARBA00022801"/>
    </source>
</evidence>
<evidence type="ECO:0000259" key="7">
    <source>
        <dbReference type="PROSITE" id="PS50878"/>
    </source>
</evidence>
<dbReference type="CDD" id="cd09274">
    <property type="entry name" value="RNase_HI_RT_Ty3"/>
    <property type="match status" value="1"/>
</dbReference>
<reference evidence="9 10" key="1">
    <citation type="journal article" date="2021" name="Elife">
        <title>Chloroplast acquisition without the gene transfer in kleptoplastic sea slugs, Plakobranchus ocellatus.</title>
        <authorList>
            <person name="Maeda T."/>
            <person name="Takahashi S."/>
            <person name="Yoshida T."/>
            <person name="Shimamura S."/>
            <person name="Takaki Y."/>
            <person name="Nagai Y."/>
            <person name="Toyoda A."/>
            <person name="Suzuki Y."/>
            <person name="Arimoto A."/>
            <person name="Ishii H."/>
            <person name="Satoh N."/>
            <person name="Nishiyama T."/>
            <person name="Hasebe M."/>
            <person name="Maruyama T."/>
            <person name="Minagawa J."/>
            <person name="Obokata J."/>
            <person name="Shigenobu S."/>
        </authorList>
    </citation>
    <scope>NUCLEOTIDE SEQUENCE [LARGE SCALE GENOMIC DNA]</scope>
</reference>
<dbReference type="EMBL" id="BLXT01005979">
    <property type="protein sequence ID" value="GFO27872.1"/>
    <property type="molecule type" value="Genomic_DNA"/>
</dbReference>
<dbReference type="FunFam" id="3.30.70.270:FF:000020">
    <property type="entry name" value="Transposon Tf2-6 polyprotein-like Protein"/>
    <property type="match status" value="1"/>
</dbReference>
<dbReference type="PANTHER" id="PTHR37984:SF5">
    <property type="entry name" value="PROTEIN NYNRIN-LIKE"/>
    <property type="match status" value="1"/>
</dbReference>
<dbReference type="Pfam" id="PF17917">
    <property type="entry name" value="RT_RNaseH"/>
    <property type="match status" value="1"/>
</dbReference>
<evidence type="ECO:0000256" key="3">
    <source>
        <dbReference type="ARBA" id="ARBA00022722"/>
    </source>
</evidence>
<keyword evidence="4" id="KW-0255">Endonuclease</keyword>
<dbReference type="InterPro" id="IPR002156">
    <property type="entry name" value="RNaseH_domain"/>
</dbReference>
<feature type="domain" description="Reverse transcriptase" evidence="7">
    <location>
        <begin position="519"/>
        <end position="696"/>
    </location>
</feature>
<dbReference type="InterPro" id="IPR043502">
    <property type="entry name" value="DNA/RNA_pol_sf"/>
</dbReference>
<dbReference type="InterPro" id="IPR041373">
    <property type="entry name" value="RT_RNaseH"/>
</dbReference>
<dbReference type="InterPro" id="IPR036397">
    <property type="entry name" value="RNaseH_sf"/>
</dbReference>
<dbReference type="AlphaFoldDB" id="A0AAV4C9C7"/>
<gene>
    <name evidence="9" type="ORF">PoB_005437700</name>
</gene>
<dbReference type="Pfam" id="PF00078">
    <property type="entry name" value="RVT_1"/>
    <property type="match status" value="1"/>
</dbReference>
<proteinExistence type="predicted"/>
<feature type="domain" description="RNase H type-1" evidence="8">
    <location>
        <begin position="66"/>
        <end position="197"/>
    </location>
</feature>
<dbReference type="PROSITE" id="PS50878">
    <property type="entry name" value="RT_POL"/>
    <property type="match status" value="1"/>
</dbReference>
<evidence type="ECO:0000313" key="10">
    <source>
        <dbReference type="Proteomes" id="UP000735302"/>
    </source>
</evidence>
<dbReference type="GO" id="GO:0003964">
    <property type="term" value="F:RNA-directed DNA polymerase activity"/>
    <property type="evidence" value="ECO:0007669"/>
    <property type="project" value="UniProtKB-KW"/>
</dbReference>
<dbReference type="PANTHER" id="PTHR37984">
    <property type="entry name" value="PROTEIN CBG26694"/>
    <property type="match status" value="1"/>
</dbReference>
<evidence type="ECO:0000256" key="1">
    <source>
        <dbReference type="ARBA" id="ARBA00022679"/>
    </source>
</evidence>
<accession>A0AAV4C9C7</accession>
<evidence type="ECO:0000256" key="2">
    <source>
        <dbReference type="ARBA" id="ARBA00022695"/>
    </source>
</evidence>
<dbReference type="InterPro" id="IPR012337">
    <property type="entry name" value="RNaseH-like_sf"/>
</dbReference>
<dbReference type="CDD" id="cd09276">
    <property type="entry name" value="Rnase_HI_RT_non_LTR"/>
    <property type="match status" value="1"/>
</dbReference>
<dbReference type="InterPro" id="IPR000477">
    <property type="entry name" value="RT_dom"/>
</dbReference>
<dbReference type="PROSITE" id="PS50879">
    <property type="entry name" value="RNASE_H_1"/>
    <property type="match status" value="1"/>
</dbReference>
<organism evidence="9 10">
    <name type="scientific">Plakobranchus ocellatus</name>
    <dbReference type="NCBI Taxonomy" id="259542"/>
    <lineage>
        <taxon>Eukaryota</taxon>
        <taxon>Metazoa</taxon>
        <taxon>Spiralia</taxon>
        <taxon>Lophotrochozoa</taxon>
        <taxon>Mollusca</taxon>
        <taxon>Gastropoda</taxon>
        <taxon>Heterobranchia</taxon>
        <taxon>Euthyneura</taxon>
        <taxon>Panpulmonata</taxon>
        <taxon>Sacoglossa</taxon>
        <taxon>Placobranchoidea</taxon>
        <taxon>Plakobranchidae</taxon>
        <taxon>Plakobranchus</taxon>
    </lineage>
</organism>
<evidence type="ECO:0000313" key="9">
    <source>
        <dbReference type="EMBL" id="GFO27872.1"/>
    </source>
</evidence>
<sequence>MLRVNTCSILSAPFNYVLITFKSGSPRTVSDSRSRRPPVSISTDKEFILSPPFIWTASRSQIKEKFSNHYAVFTDGSKLEEKVAAAAYFLEHPDRSKATRLRDGASVFSAELEGIAFALTEIKKLTKYHKNFVIYSDSLSALQAIQSKNFKIIDIRRLYDVIRKFPPYVHISFVWISAHVGIQGNENVDKLAKAALNRASCSGKSICYSDLKPKINTYINSVWQRDWDAERANKLHEVLPNLGEDLHRRGDGGGRKQETAMCRLRVGHTWLTQSYLLKNEEQPFCYACDSLYTVRHILIECPDFQDTRRKYFSVTDVYRLLREVNPSRIAVDFGHRISPLHVNLLRKYHRDSPYQIKQPTSTVSAEKTTAKANAASHQPTAFEPALLPFAHASMEFDPLIFPFGSEDIEMPSEMPPSIAVEDDITATAYVSMVTEDSVAEFDSSIPTPSLSHDETLRVDINPCLDSAKVQKIILTSLPGLTTTIHHVIRLSTNEIIRIKPYPLPFASQEFLKTEISQLLSLGVIEHSTSPFCSPVVIVKKKDGSLRLCIDFRKLNSFTIFDSENIPLPEDLFMQMSKSEIFSTCDLAKAYWQIPLEENSKKFTAFQTPLGLMQWPRMPFDLFTAPATFCRLMRLVIGDRQNFLSYFDDTMTHTRSWSGHLIALRTLFSLLRQHGLHANPAKLSIGVSKTEFLGRMISHGTLAPVQDKVSKLINLTVPTTKKQVRSFMGMLNYYRAFIPDFASIAAPLTNLLRKGSPEKVSWNQSCQQSFDTIKDLLSSDPILIIPDINEQFVVRSDASDTGLGAVLLQERNQHLMPCRYASRRLSPRECNYSAIERECLAIIFAVRQFSKFLAFRTFVLQTDHKPLSFLKAGAPKNSRLMRWALSLQEYSFHTVPIPGNKNVQADALSRLC</sequence>
<name>A0AAV4C9C7_9GAST</name>
<dbReference type="GO" id="GO:0004523">
    <property type="term" value="F:RNA-DNA hybrid ribonuclease activity"/>
    <property type="evidence" value="ECO:0007669"/>
    <property type="project" value="InterPro"/>
</dbReference>
<keyword evidence="1" id="KW-0808">Transferase</keyword>
<comment type="caution">
    <text evidence="9">The sequence shown here is derived from an EMBL/GenBank/DDBJ whole genome shotgun (WGS) entry which is preliminary data.</text>
</comment>
<evidence type="ECO:0000256" key="6">
    <source>
        <dbReference type="ARBA" id="ARBA00022918"/>
    </source>
</evidence>
<keyword evidence="5" id="KW-0378">Hydrolase</keyword>
<dbReference type="Gene3D" id="3.30.70.270">
    <property type="match status" value="2"/>
</dbReference>
<dbReference type="FunFam" id="3.10.20.370:FF:000001">
    <property type="entry name" value="Retrovirus-related Pol polyprotein from transposon 17.6-like protein"/>
    <property type="match status" value="1"/>
</dbReference>
<keyword evidence="3" id="KW-0540">Nuclease</keyword>
<dbReference type="Pfam" id="PF00075">
    <property type="entry name" value="RNase_H"/>
    <property type="match status" value="1"/>
</dbReference>
<dbReference type="CDD" id="cd01647">
    <property type="entry name" value="RT_LTR"/>
    <property type="match status" value="1"/>
</dbReference>